<feature type="binding site" evidence="7">
    <location>
        <position position="331"/>
    </location>
    <ligand>
        <name>N-formimidoyl-L-glutamate</name>
        <dbReference type="ChEBI" id="CHEBI:58928"/>
    </ligand>
</feature>
<evidence type="ECO:0000256" key="6">
    <source>
        <dbReference type="ARBA" id="ARBA00023004"/>
    </source>
</evidence>
<accession>A0A2L1UNP4</accession>
<name>A0A2L1UNP4_9GAMM</name>
<feature type="binding site" evidence="7">
    <location>
        <position position="332"/>
    </location>
    <ligand>
        <name>4-imidazolone-5-propanoate</name>
        <dbReference type="ChEBI" id="CHEBI:77893"/>
    </ligand>
</feature>
<feature type="binding site" evidence="7">
    <location>
        <position position="84"/>
    </location>
    <ligand>
        <name>Fe(3+)</name>
        <dbReference type="ChEBI" id="CHEBI:29034"/>
    </ligand>
</feature>
<keyword evidence="10" id="KW-1185">Reference proteome</keyword>
<keyword evidence="3 7" id="KW-0378">Hydrolase</keyword>
<evidence type="ECO:0000256" key="2">
    <source>
        <dbReference type="ARBA" id="ARBA00022723"/>
    </source>
</evidence>
<evidence type="ECO:0000259" key="8">
    <source>
        <dbReference type="Pfam" id="PF01979"/>
    </source>
</evidence>
<gene>
    <name evidence="7" type="primary">hutI</name>
    <name evidence="9" type="ORF">BV494_06290</name>
</gene>
<dbReference type="Gene3D" id="2.30.40.10">
    <property type="entry name" value="Urease, subunit C, domain 1"/>
    <property type="match status" value="1"/>
</dbReference>
<dbReference type="GO" id="GO:0019557">
    <property type="term" value="P:L-histidine catabolic process to glutamate and formate"/>
    <property type="evidence" value="ECO:0007669"/>
    <property type="project" value="UniProtKB-UniPathway"/>
</dbReference>
<dbReference type="SUPFAM" id="SSF51556">
    <property type="entry name" value="Metallo-dependent hydrolases"/>
    <property type="match status" value="1"/>
</dbReference>
<dbReference type="HAMAP" id="MF_00372">
    <property type="entry name" value="HutI"/>
    <property type="match status" value="1"/>
</dbReference>
<feature type="binding site" evidence="7">
    <location>
        <position position="187"/>
    </location>
    <ligand>
        <name>4-imidazolone-5-propanoate</name>
        <dbReference type="ChEBI" id="CHEBI:77893"/>
    </ligand>
</feature>
<comment type="catalytic activity">
    <reaction evidence="7">
        <text>4-imidazolone-5-propanoate + H2O = N-formimidoyl-L-glutamate</text>
        <dbReference type="Rhea" id="RHEA:23660"/>
        <dbReference type="ChEBI" id="CHEBI:15377"/>
        <dbReference type="ChEBI" id="CHEBI:58928"/>
        <dbReference type="ChEBI" id="CHEBI:77893"/>
        <dbReference type="EC" id="3.5.2.7"/>
    </reaction>
</comment>
<dbReference type="GO" id="GO:0019556">
    <property type="term" value="P:L-histidine catabolic process to glutamate and formamide"/>
    <property type="evidence" value="ECO:0007669"/>
    <property type="project" value="UniProtKB-UniRule"/>
</dbReference>
<evidence type="ECO:0000313" key="9">
    <source>
        <dbReference type="EMBL" id="AVF34559.1"/>
    </source>
</evidence>
<dbReference type="PANTHER" id="PTHR42752">
    <property type="entry name" value="IMIDAZOLONEPROPIONASE"/>
    <property type="match status" value="1"/>
</dbReference>
<dbReference type="EMBL" id="CP019062">
    <property type="protein sequence ID" value="AVF34559.1"/>
    <property type="molecule type" value="Genomic_DNA"/>
</dbReference>
<evidence type="ECO:0000256" key="3">
    <source>
        <dbReference type="ARBA" id="ARBA00022801"/>
    </source>
</evidence>
<feature type="binding site" evidence="7">
    <location>
        <position position="82"/>
    </location>
    <ligand>
        <name>Fe(3+)</name>
        <dbReference type="ChEBI" id="CHEBI:29034"/>
    </ligand>
</feature>
<comment type="pathway">
    <text evidence="7">Amino-acid degradation; L-histidine degradation into L-glutamate; N-formimidoyl-L-glutamate from L-histidine: step 3/3.</text>
</comment>
<evidence type="ECO:0000256" key="7">
    <source>
        <dbReference type="HAMAP-Rule" id="MF_00372"/>
    </source>
</evidence>
<dbReference type="OrthoDB" id="9776455at2"/>
<feature type="binding site" evidence="7">
    <location>
        <position position="82"/>
    </location>
    <ligand>
        <name>Zn(2+)</name>
        <dbReference type="ChEBI" id="CHEBI:29105"/>
    </ligand>
</feature>
<comment type="function">
    <text evidence="7">Catalyzes the hydrolytic cleavage of the carbon-nitrogen bond in imidazolone-5-propanoate to yield N-formimidoyl-L-glutamate. It is the third step in the universal histidine degradation pathway.</text>
</comment>
<dbReference type="InterPro" id="IPR011059">
    <property type="entry name" value="Metal-dep_hydrolase_composite"/>
</dbReference>
<reference evidence="10" key="1">
    <citation type="submission" date="2017-01" db="EMBL/GenBank/DDBJ databases">
        <title>Genome sequence of Rouxiella sp. ERMR1:05.</title>
        <authorList>
            <person name="Kumar R."/>
            <person name="Singh D."/>
            <person name="Kumar S."/>
        </authorList>
    </citation>
    <scope>NUCLEOTIDE SEQUENCE [LARGE SCALE GENOMIC DNA]</scope>
    <source>
        <strain evidence="10">ERMR1:05</strain>
    </source>
</reference>
<feature type="binding site" evidence="7">
    <location>
        <position position="327"/>
    </location>
    <ligand>
        <name>Fe(3+)</name>
        <dbReference type="ChEBI" id="CHEBI:29034"/>
    </ligand>
</feature>
<dbReference type="GO" id="GO:0050480">
    <property type="term" value="F:imidazolonepropionase activity"/>
    <property type="evidence" value="ECO:0007669"/>
    <property type="project" value="UniProtKB-UniRule"/>
</dbReference>
<dbReference type="UniPathway" id="UPA00379">
    <property type="reaction ID" value="UER00551"/>
</dbReference>
<protein>
    <recommendedName>
        <fullName evidence="1 7">Imidazolonepropionase</fullName>
        <ecNumber evidence="1 7">3.5.2.7</ecNumber>
    </recommendedName>
    <alternativeName>
        <fullName evidence="7">Imidazolone-5-propionate hydrolase</fullName>
    </alternativeName>
</protein>
<dbReference type="KEGG" id="rox:BV494_06290"/>
<proteinExistence type="inferred from homology"/>
<evidence type="ECO:0000256" key="1">
    <source>
        <dbReference type="ARBA" id="ARBA00012864"/>
    </source>
</evidence>
<evidence type="ECO:0000313" key="10">
    <source>
        <dbReference type="Proteomes" id="UP000239197"/>
    </source>
</evidence>
<feature type="binding site" evidence="7">
    <location>
        <position position="252"/>
    </location>
    <ligand>
        <name>Zn(2+)</name>
        <dbReference type="ChEBI" id="CHEBI:29105"/>
    </ligand>
</feature>
<dbReference type="CDD" id="cd01296">
    <property type="entry name" value="Imidazolone-5PH"/>
    <property type="match status" value="1"/>
</dbReference>
<keyword evidence="4 7" id="KW-0369">Histidine metabolism</keyword>
<dbReference type="EC" id="3.5.2.7" evidence="1 7"/>
<comment type="cofactor">
    <cofactor evidence="7">
        <name>Zn(2+)</name>
        <dbReference type="ChEBI" id="CHEBI:29105"/>
    </cofactor>
    <cofactor evidence="7">
        <name>Fe(3+)</name>
        <dbReference type="ChEBI" id="CHEBI:29034"/>
    </cofactor>
    <text evidence="7">Binds 1 zinc or iron ion per subunit.</text>
</comment>
<keyword evidence="6 7" id="KW-0408">Iron</keyword>
<dbReference type="GO" id="GO:0008270">
    <property type="term" value="F:zinc ion binding"/>
    <property type="evidence" value="ECO:0007669"/>
    <property type="project" value="UniProtKB-UniRule"/>
</dbReference>
<dbReference type="GO" id="GO:0005506">
    <property type="term" value="F:iron ion binding"/>
    <property type="evidence" value="ECO:0007669"/>
    <property type="project" value="UniProtKB-UniRule"/>
</dbReference>
<keyword evidence="2 7" id="KW-0479">Metal-binding</keyword>
<feature type="binding site" evidence="7">
    <location>
        <position position="91"/>
    </location>
    <ligand>
        <name>4-imidazolone-5-propanoate</name>
        <dbReference type="ChEBI" id="CHEBI:77893"/>
    </ligand>
</feature>
<dbReference type="NCBIfam" id="TIGR01224">
    <property type="entry name" value="hutI"/>
    <property type="match status" value="1"/>
</dbReference>
<keyword evidence="5 7" id="KW-0862">Zinc</keyword>
<dbReference type="InterPro" id="IPR005920">
    <property type="entry name" value="HutI"/>
</dbReference>
<evidence type="ECO:0000256" key="5">
    <source>
        <dbReference type="ARBA" id="ARBA00022833"/>
    </source>
</evidence>
<dbReference type="GO" id="GO:0005737">
    <property type="term" value="C:cytoplasm"/>
    <property type="evidence" value="ECO:0007669"/>
    <property type="project" value="UniProtKB-SubCell"/>
</dbReference>
<organism evidence="9 10">
    <name type="scientific">Rahnella sikkimica</name>
    <dbReference type="NCBI Taxonomy" id="1805933"/>
    <lineage>
        <taxon>Bacteria</taxon>
        <taxon>Pseudomonadati</taxon>
        <taxon>Pseudomonadota</taxon>
        <taxon>Gammaproteobacteria</taxon>
        <taxon>Enterobacterales</taxon>
        <taxon>Yersiniaceae</taxon>
        <taxon>Rahnella</taxon>
    </lineage>
</organism>
<feature type="binding site" evidence="7">
    <location>
        <position position="255"/>
    </location>
    <ligand>
        <name>4-imidazolone-5-propanoate</name>
        <dbReference type="ChEBI" id="CHEBI:77893"/>
    </ligand>
</feature>
<feature type="binding site" evidence="7">
    <location>
        <position position="154"/>
    </location>
    <ligand>
        <name>N-formimidoyl-L-glutamate</name>
        <dbReference type="ChEBI" id="CHEBI:58928"/>
    </ligand>
</feature>
<feature type="binding site" evidence="7">
    <location>
        <position position="154"/>
    </location>
    <ligand>
        <name>4-imidazolone-5-propanoate</name>
        <dbReference type="ChEBI" id="CHEBI:77893"/>
    </ligand>
</feature>
<dbReference type="InterPro" id="IPR032466">
    <property type="entry name" value="Metal_Hydrolase"/>
</dbReference>
<feature type="binding site" evidence="7">
    <location>
        <position position="329"/>
    </location>
    <ligand>
        <name>N-formimidoyl-L-glutamate</name>
        <dbReference type="ChEBI" id="CHEBI:58928"/>
    </ligand>
</feature>
<dbReference type="AlphaFoldDB" id="A0A2L1UNP4"/>
<feature type="binding site" evidence="7">
    <location>
        <position position="84"/>
    </location>
    <ligand>
        <name>Zn(2+)</name>
        <dbReference type="ChEBI" id="CHEBI:29105"/>
    </ligand>
</feature>
<evidence type="ECO:0000256" key="4">
    <source>
        <dbReference type="ARBA" id="ARBA00022808"/>
    </source>
</evidence>
<dbReference type="Proteomes" id="UP000239197">
    <property type="component" value="Chromosome"/>
</dbReference>
<comment type="subcellular location">
    <subcellularLocation>
        <location evidence="7">Cytoplasm</location>
    </subcellularLocation>
</comment>
<comment type="similarity">
    <text evidence="7">Belongs to the metallo-dependent hydrolases superfamily. HutI family.</text>
</comment>
<dbReference type="Pfam" id="PF01979">
    <property type="entry name" value="Amidohydro_1"/>
    <property type="match status" value="1"/>
</dbReference>
<feature type="binding site" evidence="7">
    <location>
        <position position="252"/>
    </location>
    <ligand>
        <name>Fe(3+)</name>
        <dbReference type="ChEBI" id="CHEBI:29034"/>
    </ligand>
</feature>
<feature type="binding site" evidence="7">
    <location>
        <position position="327"/>
    </location>
    <ligand>
        <name>Zn(2+)</name>
        <dbReference type="ChEBI" id="CHEBI:29105"/>
    </ligand>
</feature>
<dbReference type="InterPro" id="IPR006680">
    <property type="entry name" value="Amidohydro-rel"/>
</dbReference>
<dbReference type="Gene3D" id="3.20.20.140">
    <property type="entry name" value="Metal-dependent hydrolases"/>
    <property type="match status" value="1"/>
</dbReference>
<sequence>MPVALSPCLSSEPPSHCDSVWRGATLVTMKDGHYNLIENGAIAVTGGKIVWTGSAADCPAFSYARQHDFDGGIITPGFVDCHTHLVFGGDRSAEFEQRLNGVSYAEIAAAGGGILSTVNATREATEDELLAQALFRLKPLLAEGVTCVEIKSGYGLSVESELKMLRVIRRLGVMLPVEVKSTCLAAHALPPEFKGRADEYIDLICDTLLPVVASENLADAVDAFCEHLAFSPDQVERVFTVAAALGLPVKLHAEQLSSLHGSALAARHHALSADHLEYATEDDAKAMAATGTVAVLLPGAYYLLRETQCPPVAHFRQHNVPMALASDANPGTSPALSLRLMLNMGCTLFRLTPEEALAGITCHGARALGLQDTHGTLETGKVADFIHWPLSRPAELVYWLGGQLPCTIVYRGEIRGEFRS</sequence>
<keyword evidence="7" id="KW-0963">Cytoplasm</keyword>
<dbReference type="PANTHER" id="PTHR42752:SF1">
    <property type="entry name" value="IMIDAZOLONEPROPIONASE-RELATED"/>
    <property type="match status" value="1"/>
</dbReference>
<dbReference type="SUPFAM" id="SSF51338">
    <property type="entry name" value="Composite domain of metallo-dependent hydrolases"/>
    <property type="match status" value="1"/>
</dbReference>
<feature type="domain" description="Amidohydrolase-related" evidence="8">
    <location>
        <begin position="73"/>
        <end position="388"/>
    </location>
</feature>
<dbReference type="FunFam" id="3.20.20.140:FF:000007">
    <property type="entry name" value="Imidazolonepropionase"/>
    <property type="match status" value="1"/>
</dbReference>